<gene>
    <name evidence="1" type="ORF">CKQ54_23270</name>
</gene>
<comment type="caution">
    <text evidence="1">The sequence shown here is derived from an EMBL/GenBank/DDBJ whole genome shotgun (WGS) entry which is preliminary data.</text>
</comment>
<name>A0ABX9PPH1_9GAMM</name>
<dbReference type="GeneID" id="302711727"/>
<evidence type="ECO:0000313" key="1">
    <source>
        <dbReference type="EMBL" id="RKF66317.1"/>
    </source>
</evidence>
<dbReference type="RefSeq" id="WP_120163621.1">
    <property type="nucleotide sequence ID" value="NZ_NSDJ01000002.1"/>
</dbReference>
<evidence type="ECO:0000313" key="2">
    <source>
        <dbReference type="Proteomes" id="UP000284853"/>
    </source>
</evidence>
<proteinExistence type="predicted"/>
<evidence type="ECO:0008006" key="3">
    <source>
        <dbReference type="Google" id="ProtNLM"/>
    </source>
</evidence>
<organism evidence="1 2">
    <name type="scientific">Rahnella variigena</name>
    <dbReference type="NCBI Taxonomy" id="574964"/>
    <lineage>
        <taxon>Bacteria</taxon>
        <taxon>Pseudomonadati</taxon>
        <taxon>Pseudomonadota</taxon>
        <taxon>Gammaproteobacteria</taxon>
        <taxon>Enterobacterales</taxon>
        <taxon>Yersiniaceae</taxon>
        <taxon>Rahnella</taxon>
    </lineage>
</organism>
<keyword evidence="2" id="KW-1185">Reference proteome</keyword>
<reference evidence="1 2" key="1">
    <citation type="submission" date="2017-08" db="EMBL/GenBank/DDBJ databases">
        <title>Comparative genomics of bacteria isolated from necrotic lesions of AOD affected trees.</title>
        <authorList>
            <person name="Doonan J."/>
            <person name="Denman S."/>
            <person name="Mcdonald J.E."/>
        </authorList>
    </citation>
    <scope>NUCLEOTIDE SEQUENCE [LARGE SCALE GENOMIC DNA]</scope>
    <source>
        <strain evidence="1 2">CIP 105588</strain>
    </source>
</reference>
<accession>A0ABX9PPH1</accession>
<protein>
    <recommendedName>
        <fullName evidence="3">Glycosyltransferase</fullName>
    </recommendedName>
</protein>
<dbReference type="EMBL" id="NSDJ01000002">
    <property type="protein sequence ID" value="RKF66317.1"/>
    <property type="molecule type" value="Genomic_DNA"/>
</dbReference>
<sequence length="203" mass="22982">MVEAQIKVVVVGHHSRRHQASQLAHLLDAHLLMDEGDNGANWNHRRAIGWASQQECRVVIMEDDALLLPGFTDSVREWVTRFPDHLISFYLGTGRPPQYQQQIAASLIDADKHRRDYITMDRLLHGVCYSPPVSGLSRIIQNWNRTKAADYAVGDALGGKVIYPCYSLVDHADGATVERHPDNQPRIERRRAWRLAGGTAWQS</sequence>
<dbReference type="Proteomes" id="UP000284853">
    <property type="component" value="Unassembled WGS sequence"/>
</dbReference>